<evidence type="ECO:0000313" key="1">
    <source>
        <dbReference type="EMBL" id="KAI3824909.1"/>
    </source>
</evidence>
<protein>
    <submittedName>
        <fullName evidence="1">Uncharacterized protein</fullName>
    </submittedName>
</protein>
<name>A0ACB9JXZ3_9ASTR</name>
<reference evidence="2" key="1">
    <citation type="journal article" date="2022" name="Mol. Ecol. Resour.">
        <title>The genomes of chicory, endive, great burdock and yacon provide insights into Asteraceae palaeo-polyploidization history and plant inulin production.</title>
        <authorList>
            <person name="Fan W."/>
            <person name="Wang S."/>
            <person name="Wang H."/>
            <person name="Wang A."/>
            <person name="Jiang F."/>
            <person name="Liu H."/>
            <person name="Zhao H."/>
            <person name="Xu D."/>
            <person name="Zhang Y."/>
        </authorList>
    </citation>
    <scope>NUCLEOTIDE SEQUENCE [LARGE SCALE GENOMIC DNA]</scope>
    <source>
        <strain evidence="2">cv. Yunnan</strain>
    </source>
</reference>
<organism evidence="1 2">
    <name type="scientific">Smallanthus sonchifolius</name>
    <dbReference type="NCBI Taxonomy" id="185202"/>
    <lineage>
        <taxon>Eukaryota</taxon>
        <taxon>Viridiplantae</taxon>
        <taxon>Streptophyta</taxon>
        <taxon>Embryophyta</taxon>
        <taxon>Tracheophyta</taxon>
        <taxon>Spermatophyta</taxon>
        <taxon>Magnoliopsida</taxon>
        <taxon>eudicotyledons</taxon>
        <taxon>Gunneridae</taxon>
        <taxon>Pentapetalae</taxon>
        <taxon>asterids</taxon>
        <taxon>campanulids</taxon>
        <taxon>Asterales</taxon>
        <taxon>Asteraceae</taxon>
        <taxon>Asteroideae</taxon>
        <taxon>Heliantheae alliance</taxon>
        <taxon>Millerieae</taxon>
        <taxon>Smallanthus</taxon>
    </lineage>
</organism>
<keyword evidence="2" id="KW-1185">Reference proteome</keyword>
<dbReference type="Proteomes" id="UP001056120">
    <property type="component" value="Linkage Group LG02"/>
</dbReference>
<gene>
    <name evidence="1" type="ORF">L1987_06382</name>
</gene>
<sequence length="414" mass="46616">MIISKQLNKNDFGGSSSVKEKYEADISTEVGKGKVIEICDSSEVREVFPKLPAMRGKALDPKFKEIEDEEKGMETDIGGEGKKDLKKSRAEASGVSRYKYKVRRSGRLTSKALSRKGKGGTAEKSEEKRKRIDSEWTESSEESTEKKKKMKKENEINVQKHKIKIDCAAIHQLLGVSCGEVTIESMTKLKISDESVKSWRNRYPGNFVASTELLLYVDSVECKGIKMDRKMNPISFWNMSRLKERQKWEIENGGFGKGKYKRFTKLIEDEDEDERNSGYSVVDEIEGGTNDENRDLENDNSGGDDKTDTEQEDGGNDSSARENQDDEEETGDSEDNAWMINDDEKGVEELYESDTISLGHGELGEAHTCQDTGVESLEKTTGEGEKQDVVEAPEEKKDITTLKEDDSVKDKLFI</sequence>
<proteinExistence type="predicted"/>
<accession>A0ACB9JXZ3</accession>
<comment type="caution">
    <text evidence="1">The sequence shown here is derived from an EMBL/GenBank/DDBJ whole genome shotgun (WGS) entry which is preliminary data.</text>
</comment>
<evidence type="ECO:0000313" key="2">
    <source>
        <dbReference type="Proteomes" id="UP001056120"/>
    </source>
</evidence>
<dbReference type="EMBL" id="CM042019">
    <property type="protein sequence ID" value="KAI3824909.1"/>
    <property type="molecule type" value="Genomic_DNA"/>
</dbReference>
<reference evidence="1 2" key="2">
    <citation type="journal article" date="2022" name="Mol. Ecol. Resour.">
        <title>The genomes of chicory, endive, great burdock and yacon provide insights into Asteraceae paleo-polyploidization history and plant inulin production.</title>
        <authorList>
            <person name="Fan W."/>
            <person name="Wang S."/>
            <person name="Wang H."/>
            <person name="Wang A."/>
            <person name="Jiang F."/>
            <person name="Liu H."/>
            <person name="Zhao H."/>
            <person name="Xu D."/>
            <person name="Zhang Y."/>
        </authorList>
    </citation>
    <scope>NUCLEOTIDE SEQUENCE [LARGE SCALE GENOMIC DNA]</scope>
    <source>
        <strain evidence="2">cv. Yunnan</strain>
        <tissue evidence="1">Leaves</tissue>
    </source>
</reference>